<evidence type="ECO:0000256" key="2">
    <source>
        <dbReference type="SAM" id="Phobius"/>
    </source>
</evidence>
<dbReference type="InterPro" id="IPR050739">
    <property type="entry name" value="MFP"/>
</dbReference>
<dbReference type="SUPFAM" id="SSF111369">
    <property type="entry name" value="HlyD-like secretion proteins"/>
    <property type="match status" value="2"/>
</dbReference>
<dbReference type="Gene3D" id="1.10.287.470">
    <property type="entry name" value="Helix hairpin bin"/>
    <property type="match status" value="1"/>
</dbReference>
<proteinExistence type="predicted"/>
<name>A0A9W6JS66_9HYPH</name>
<dbReference type="EMBL" id="BSFL01000005">
    <property type="protein sequence ID" value="GLK81651.1"/>
    <property type="molecule type" value="Genomic_DNA"/>
</dbReference>
<protein>
    <submittedName>
        <fullName evidence="4">Multidrug resistance protein</fullName>
    </submittedName>
</protein>
<dbReference type="Gene3D" id="2.40.30.170">
    <property type="match status" value="1"/>
</dbReference>
<feature type="transmembrane region" description="Helical" evidence="2">
    <location>
        <begin position="67"/>
        <end position="88"/>
    </location>
</feature>
<feature type="compositionally biased region" description="Low complexity" evidence="1">
    <location>
        <begin position="46"/>
        <end position="60"/>
    </location>
</feature>
<sequence length="415" mass="43511">MASGSTMRREPTSDRDVAETQPAAFPREVAGRGPTARRGGEEEPAADVTGAAGTGAQAPARRSPKRLILGAVAVAALAAGLYYGHSWWTVGRFMVETDDAYVGADMAVMAPKISGYVASVPAEQNALVKAGEPLVLLDDGDARLAVEAADAKIATQQAGVARFDRQIAAADAQTLQAKAQVDSAAADRDRAAADYGRAQQLANSTYGSRQNLDQARADRDRTVAAFEAARAGVVAAEANRDVLVAQKGEAERTLAELVTARAQRQRDLDAAVIRAPFDGVVGNKSVQAGDYVTPGKRLLAVVPLDKVYVDANFKETQLGDIVPGQTARLAVDAYPEHDVTGVVDSLAPASGAVFSLLPPENATGNFTKIVQRVPVRVRVAPEDVAKGRLRPGLSVIASVDIRTTPKDSGAPSRER</sequence>
<accession>A0A9W6JS66</accession>
<comment type="caution">
    <text evidence="4">The sequence shown here is derived from an EMBL/GenBank/DDBJ whole genome shotgun (WGS) entry which is preliminary data.</text>
</comment>
<dbReference type="Proteomes" id="UP001143309">
    <property type="component" value="Unassembled WGS sequence"/>
</dbReference>
<reference evidence="4" key="2">
    <citation type="submission" date="2023-01" db="EMBL/GenBank/DDBJ databases">
        <authorList>
            <person name="Sun Q."/>
            <person name="Evtushenko L."/>
        </authorList>
    </citation>
    <scope>NUCLEOTIDE SEQUENCE</scope>
    <source>
        <strain evidence="4">VKM B-2748</strain>
    </source>
</reference>
<feature type="compositionally biased region" description="Basic and acidic residues" evidence="1">
    <location>
        <begin position="7"/>
        <end position="18"/>
    </location>
</feature>
<evidence type="ECO:0000256" key="1">
    <source>
        <dbReference type="SAM" id="MobiDB-lite"/>
    </source>
</evidence>
<evidence type="ECO:0000313" key="5">
    <source>
        <dbReference type="Proteomes" id="UP001143309"/>
    </source>
</evidence>
<evidence type="ECO:0000313" key="4">
    <source>
        <dbReference type="EMBL" id="GLK81651.1"/>
    </source>
</evidence>
<feature type="region of interest" description="Disordered" evidence="1">
    <location>
        <begin position="1"/>
        <end position="60"/>
    </location>
</feature>
<dbReference type="PANTHER" id="PTHR30386">
    <property type="entry name" value="MEMBRANE FUSION SUBUNIT OF EMRAB-TOLC MULTIDRUG EFFLUX PUMP"/>
    <property type="match status" value="1"/>
</dbReference>
<keyword evidence="5" id="KW-1185">Reference proteome</keyword>
<keyword evidence="2" id="KW-0812">Transmembrane</keyword>
<keyword evidence="2" id="KW-1133">Transmembrane helix</keyword>
<dbReference type="Gene3D" id="2.40.50.100">
    <property type="match status" value="1"/>
</dbReference>
<dbReference type="PANTHER" id="PTHR30386:SF24">
    <property type="entry name" value="MULTIDRUG RESISTANCE EFFLUX PUMP"/>
    <property type="match status" value="1"/>
</dbReference>
<evidence type="ECO:0000259" key="3">
    <source>
        <dbReference type="Pfam" id="PF25917"/>
    </source>
</evidence>
<dbReference type="GO" id="GO:0055085">
    <property type="term" value="P:transmembrane transport"/>
    <property type="evidence" value="ECO:0007669"/>
    <property type="project" value="InterPro"/>
</dbReference>
<reference evidence="4" key="1">
    <citation type="journal article" date="2014" name="Int. J. Syst. Evol. Microbiol.">
        <title>Complete genome sequence of Corynebacterium casei LMG S-19264T (=DSM 44701T), isolated from a smear-ripened cheese.</title>
        <authorList>
            <consortium name="US DOE Joint Genome Institute (JGI-PGF)"/>
            <person name="Walter F."/>
            <person name="Albersmeier A."/>
            <person name="Kalinowski J."/>
            <person name="Ruckert C."/>
        </authorList>
    </citation>
    <scope>NUCLEOTIDE SEQUENCE</scope>
    <source>
        <strain evidence="4">VKM B-2748</strain>
    </source>
</reference>
<organism evidence="4 5">
    <name type="scientific">Methylopila turkensis</name>
    <dbReference type="NCBI Taxonomy" id="1437816"/>
    <lineage>
        <taxon>Bacteria</taxon>
        <taxon>Pseudomonadati</taxon>
        <taxon>Pseudomonadota</taxon>
        <taxon>Alphaproteobacteria</taxon>
        <taxon>Hyphomicrobiales</taxon>
        <taxon>Methylopilaceae</taxon>
        <taxon>Methylopila</taxon>
    </lineage>
</organism>
<dbReference type="AlphaFoldDB" id="A0A9W6JS66"/>
<gene>
    <name evidence="4" type="ORF">GCM10008174_33920</name>
</gene>
<feature type="domain" description="Multidrug resistance protein MdtA-like barrel-sandwich hybrid" evidence="3">
    <location>
        <begin position="109"/>
        <end position="302"/>
    </location>
</feature>
<dbReference type="Pfam" id="PF25917">
    <property type="entry name" value="BSH_RND"/>
    <property type="match status" value="1"/>
</dbReference>
<dbReference type="InterPro" id="IPR058625">
    <property type="entry name" value="MdtA-like_BSH"/>
</dbReference>
<keyword evidence="2" id="KW-0472">Membrane</keyword>